<feature type="region of interest" description="Disordered" evidence="3">
    <location>
        <begin position="358"/>
        <end position="388"/>
    </location>
</feature>
<dbReference type="GO" id="GO:0003676">
    <property type="term" value="F:nucleic acid binding"/>
    <property type="evidence" value="ECO:0007669"/>
    <property type="project" value="InterPro"/>
</dbReference>
<dbReference type="Gene3D" id="3.30.420.10">
    <property type="entry name" value="Ribonuclease H-like superfamily/Ribonuclease H"/>
    <property type="match status" value="1"/>
</dbReference>
<reference evidence="7" key="2">
    <citation type="submission" date="2024-04" db="EMBL/GenBank/DDBJ databases">
        <authorList>
            <person name="Chen Y."/>
            <person name="Shah S."/>
            <person name="Dougan E. K."/>
            <person name="Thang M."/>
            <person name="Chan C."/>
        </authorList>
    </citation>
    <scope>NUCLEOTIDE SEQUENCE [LARGE SCALE GENOMIC DNA]</scope>
</reference>
<feature type="compositionally biased region" description="Basic and acidic residues" evidence="3">
    <location>
        <begin position="359"/>
        <end position="377"/>
    </location>
</feature>
<evidence type="ECO:0000313" key="7">
    <source>
        <dbReference type="EMBL" id="CAL1154894.1"/>
    </source>
</evidence>
<dbReference type="Proteomes" id="UP001152797">
    <property type="component" value="Unassembled WGS sequence"/>
</dbReference>
<reference evidence="6" key="1">
    <citation type="submission" date="2022-10" db="EMBL/GenBank/DDBJ databases">
        <authorList>
            <person name="Chen Y."/>
            <person name="Dougan E. K."/>
            <person name="Chan C."/>
            <person name="Rhodes N."/>
            <person name="Thang M."/>
        </authorList>
    </citation>
    <scope>NUCLEOTIDE SEQUENCE</scope>
</reference>
<organism evidence="6">
    <name type="scientific">Cladocopium goreaui</name>
    <dbReference type="NCBI Taxonomy" id="2562237"/>
    <lineage>
        <taxon>Eukaryota</taxon>
        <taxon>Sar</taxon>
        <taxon>Alveolata</taxon>
        <taxon>Dinophyceae</taxon>
        <taxon>Suessiales</taxon>
        <taxon>Symbiodiniaceae</taxon>
        <taxon>Cladocopium</taxon>
    </lineage>
</organism>
<proteinExistence type="predicted"/>
<feature type="domain" description="C2H2-type" evidence="5">
    <location>
        <begin position="1750"/>
        <end position="1773"/>
    </location>
</feature>
<dbReference type="InterPro" id="IPR036397">
    <property type="entry name" value="RNaseH_sf"/>
</dbReference>
<dbReference type="EMBL" id="CAMXCT020002954">
    <property type="protein sequence ID" value="CAL1154894.1"/>
    <property type="molecule type" value="Genomic_DNA"/>
</dbReference>
<protein>
    <submittedName>
        <fullName evidence="8">Copia protein</fullName>
    </submittedName>
</protein>
<keyword evidence="1" id="KW-0863">Zinc-finger</keyword>
<dbReference type="PROSITE" id="PS50157">
    <property type="entry name" value="ZINC_FINGER_C2H2_2"/>
    <property type="match status" value="1"/>
</dbReference>
<evidence type="ECO:0000313" key="9">
    <source>
        <dbReference type="Proteomes" id="UP001152797"/>
    </source>
</evidence>
<evidence type="ECO:0000256" key="2">
    <source>
        <dbReference type="SAM" id="Coils"/>
    </source>
</evidence>
<evidence type="ECO:0000259" key="5">
    <source>
        <dbReference type="PROSITE" id="PS50157"/>
    </source>
</evidence>
<feature type="compositionally biased region" description="Pro residues" evidence="3">
    <location>
        <begin position="158"/>
        <end position="168"/>
    </location>
</feature>
<feature type="region of interest" description="Disordered" evidence="3">
    <location>
        <begin position="104"/>
        <end position="171"/>
    </location>
</feature>
<keyword evidence="1" id="KW-0479">Metal-binding</keyword>
<evidence type="ECO:0000256" key="3">
    <source>
        <dbReference type="SAM" id="MobiDB-lite"/>
    </source>
</evidence>
<gene>
    <name evidence="6" type="ORF">C1SCF055_LOCUS27561</name>
</gene>
<name>A0A9P1D0D6_9DINO</name>
<keyword evidence="2" id="KW-0175">Coiled coil</keyword>
<evidence type="ECO:0000313" key="6">
    <source>
        <dbReference type="EMBL" id="CAI4001519.1"/>
    </source>
</evidence>
<keyword evidence="4" id="KW-0732">Signal</keyword>
<accession>A0A9P1D0D6</accession>
<feature type="coiled-coil region" evidence="2">
    <location>
        <begin position="280"/>
        <end position="310"/>
    </location>
</feature>
<dbReference type="PROSITE" id="PS00028">
    <property type="entry name" value="ZINC_FINGER_C2H2_1"/>
    <property type="match status" value="1"/>
</dbReference>
<dbReference type="InterPro" id="IPR013087">
    <property type="entry name" value="Znf_C2H2_type"/>
</dbReference>
<sequence>MKVVPLVVYILLEHYYTFTAASSAQTPTTSKTSLVLASDPHFLRRIRAEMAASDAYPWLCRCGRRNRKTMDYCPSCTRHWRTGTPIEQNEDRSYATWNEDQSGWEAPWVQSGSSPRQRTTSPRQRQPKKNRRKKNKPQMDADGRTQSRGRGQASAQQPLPPPPPPLPVAPNWAHLQNTVAPTDPPASVSTQEAQQLKECVALLNKYEDGLPPEVQSYIQGIKAKDVKRSVKTLHSAVTSMGRSRDELQAAIAARSQMHSTWRTFLADSITRFQAYGQDFATQEENLVARIQEAKKAFEQAKENLSVEKAKASSLDTSVQEVSDEETEIKDVVLAAPDKITESLNHLTSSLEGLRSQAADLEKEEQKHKRPRLAETESAKPGSGGSPDLPKLSELDFVMKFMAVTMVFLDVMDKVPDPAAVDGEHAEFGSDVTMQENDAETPPGEQSPQDDGPEDHDPRTPDSSSSELPRDILTLLNCYIYRLNHPPLHLFLNYVAGVPLLIELAHVLRVPRESFVASYPVWVRMAGQAQEDWSIIVQHLDDIPAASTERLVILDVEVHFQHMVGRVPAFPVAIRRVLRVPPFITRHDVLRYAGVYQYCVVQHDSCLVYFNNEGFGPLPPCVSLQSFENWHRELREAFDEHAHIENEDEGHALYADSFTLHILIEQNVMEAKAAAVVSMHIQERLEDKLWQSAFSLPRWVSTEDIIDATELNFLCEVRRCFAVCGRMHFQRFIREEIASGISIEIFSRPVREHECDPSASSWQDPYVPRMVRATSGRSLMQRAARQSRVASSAVVDPSAGVQDVTHPRLEAPAVTLHSLDPAHGVHFQILLVQQPQPMRRAVLLAIHDETLAQDSPYRFAATLSSTIDHWQILDLAYYQQYCFEWYQWLYCKTFLGARDLSDGAILQVDDGMGFTLRVSSLQEPPQLSFDAVEEEQADGAAFIQLHVAKLSRCAHSLLDQAEDLDSASVSLANTILMANSTEADFTSSKLHALTRATHFVMKEMLEAFCDPLAPPLTSVGDAQDVVRDLSSVPPRVILSLDACLPSPLPPISTDGAMLMHSDSPDWQDKLQQATLQFTWLPEGIQLHSCTYAALSEPHRFCEPHFANQTVLFIDGAAYDGTAAWSVVCVQFDSQGTPALLGTIADIVSTCSAHPTWIGADVADNISAELTAFIYAAVIGITVDFGTTPVIAPDLELSALLAEHRCTSSAHPCLVQLTQCLGSEFLKADGTVQEVRAHRGHPWNELADGAAKFVLLTGTSIGQCRVPVLQDLLHANDVSWAWLSQQTTAFHHCLPPSPSPGLWCLTPPTKGDVKPPMSPEKGNPDQQMHWLKQFAAVEAGHVLSPDALQHLHHKGLGLDPAKLDKDAIPTLYELQMQIKKLKRGRVTERIATGTTATWEGHAGTIFSFDELHVPATFAWFEIAFVDDCAVAMRAPTNDLLEGLAKMALQAIVIEARKRGLSLNFEIGKTELMVHWRGAGSRSFREKVAAQGHTLAVPVDEEVIGLHCTLGYKHLGTWLQNNAASTRDARARLTEARKAWGPLVRPVFRRCQINAATKRQLFESLVMSRLLYNAHIWSMLSDEEFSKWANGLRSMVYPLVRSELRGLPPFQFDVATLCGLAGLLTPGDALHAARLRYLRRWIVGAPPLLWNLVHASASTSCSWLSSLRQSFAWFSTFYGARCGLTQDSSLVDWFTFVKIDERWKGRIRRALHSCRQYRRQYAFVEVWKASFVSLMQENAIGISSSEAAPVACWRCDLCSEVFQSKRALAMHASKVHGYKTLVKHFAADRTCAHCCRDFHSRARLCAHLRTADDCFSRLRACLPPLAIEVMKEKEAEDRVFANDLKRQGWGPTKAMCPVVRAVGPGLPAPMTQDAHDMYQRWLLRAGPGDLSAVEALSGACIGNGAEAPIETEESNEIAFVYQSPAGDLTGRDESGKFKTSIAKVYPPQLNALMAAPGPKNKLSETDRRARCPLPGPKDFVKFDDFLAVAIEAISEMICPNLAGNGRKAKPCLNEVEYDLKQDARMG</sequence>
<evidence type="ECO:0000256" key="1">
    <source>
        <dbReference type="PROSITE-ProRule" id="PRU00042"/>
    </source>
</evidence>
<keyword evidence="1" id="KW-0862">Zinc</keyword>
<feature type="signal peptide" evidence="4">
    <location>
        <begin position="1"/>
        <end position="21"/>
    </location>
</feature>
<comment type="caution">
    <text evidence="6">The sequence shown here is derived from an EMBL/GenBank/DDBJ whole genome shotgun (WGS) entry which is preliminary data.</text>
</comment>
<feature type="compositionally biased region" description="Basic residues" evidence="3">
    <location>
        <begin position="125"/>
        <end position="136"/>
    </location>
</feature>
<dbReference type="EMBL" id="CAMXCT030002954">
    <property type="protein sequence ID" value="CAL4788831.1"/>
    <property type="molecule type" value="Genomic_DNA"/>
</dbReference>
<keyword evidence="9" id="KW-1185">Reference proteome</keyword>
<evidence type="ECO:0000256" key="4">
    <source>
        <dbReference type="SAM" id="SignalP"/>
    </source>
</evidence>
<dbReference type="EMBL" id="CAMXCT010002954">
    <property type="protein sequence ID" value="CAI4001519.1"/>
    <property type="molecule type" value="Genomic_DNA"/>
</dbReference>
<feature type="compositionally biased region" description="Polar residues" evidence="3">
    <location>
        <begin position="146"/>
        <end position="157"/>
    </location>
</feature>
<evidence type="ECO:0000313" key="8">
    <source>
        <dbReference type="EMBL" id="CAL4788831.1"/>
    </source>
</evidence>
<feature type="chain" id="PRO_5043270928" evidence="4">
    <location>
        <begin position="22"/>
        <end position="2023"/>
    </location>
</feature>
<feature type="region of interest" description="Disordered" evidence="3">
    <location>
        <begin position="434"/>
        <end position="466"/>
    </location>
</feature>
<dbReference type="GO" id="GO:0008270">
    <property type="term" value="F:zinc ion binding"/>
    <property type="evidence" value="ECO:0007669"/>
    <property type="project" value="UniProtKB-KW"/>
</dbReference>
<dbReference type="OrthoDB" id="8057687at2759"/>
<feature type="compositionally biased region" description="Low complexity" evidence="3">
    <location>
        <begin position="110"/>
        <end position="124"/>
    </location>
</feature>